<accession>A0ABS4DAI6</accession>
<protein>
    <submittedName>
        <fullName evidence="3">CPBP family intramembrane metalloprotease</fullName>
        <ecNumber evidence="3">3.4.24.-</ecNumber>
    </submittedName>
</protein>
<keyword evidence="1" id="KW-0812">Transmembrane</keyword>
<keyword evidence="3" id="KW-0645">Protease</keyword>
<dbReference type="InterPro" id="IPR042150">
    <property type="entry name" value="MmRce1-like"/>
</dbReference>
<dbReference type="RefSeq" id="WP_135478440.1">
    <property type="nucleotide sequence ID" value="NZ_SIJK02000019.1"/>
</dbReference>
<dbReference type="Proteomes" id="UP001193081">
    <property type="component" value="Unassembled WGS sequence"/>
</dbReference>
<feature type="transmembrane region" description="Helical" evidence="1">
    <location>
        <begin position="216"/>
        <end position="234"/>
    </location>
</feature>
<evidence type="ECO:0000256" key="1">
    <source>
        <dbReference type="SAM" id="Phobius"/>
    </source>
</evidence>
<feature type="transmembrane region" description="Helical" evidence="1">
    <location>
        <begin position="116"/>
        <end position="135"/>
    </location>
</feature>
<feature type="transmembrane region" description="Helical" evidence="1">
    <location>
        <begin position="46"/>
        <end position="69"/>
    </location>
</feature>
<keyword evidence="1" id="KW-1133">Transmembrane helix</keyword>
<dbReference type="GO" id="GO:0008237">
    <property type="term" value="F:metallopeptidase activity"/>
    <property type="evidence" value="ECO:0007669"/>
    <property type="project" value="UniProtKB-KW"/>
</dbReference>
<keyword evidence="3" id="KW-0378">Hydrolase</keyword>
<evidence type="ECO:0000313" key="4">
    <source>
        <dbReference type="Proteomes" id="UP001193081"/>
    </source>
</evidence>
<feature type="transmembrane region" description="Helical" evidence="1">
    <location>
        <begin position="246"/>
        <end position="265"/>
    </location>
</feature>
<name>A0ABS4DAI6_9CHLR</name>
<dbReference type="PANTHER" id="PTHR35797:SF1">
    <property type="entry name" value="PROTEASE"/>
    <property type="match status" value="1"/>
</dbReference>
<dbReference type="EC" id="3.4.24.-" evidence="3"/>
<evidence type="ECO:0000313" key="3">
    <source>
        <dbReference type="EMBL" id="MBP1466447.1"/>
    </source>
</evidence>
<feature type="transmembrane region" description="Helical" evidence="1">
    <location>
        <begin position="156"/>
        <end position="174"/>
    </location>
</feature>
<keyword evidence="4" id="KW-1185">Reference proteome</keyword>
<keyword evidence="1" id="KW-0472">Membrane</keyword>
<feature type="transmembrane region" description="Helical" evidence="1">
    <location>
        <begin position="89"/>
        <end position="110"/>
    </location>
</feature>
<reference evidence="3 4" key="1">
    <citation type="submission" date="2021-03" db="EMBL/GenBank/DDBJ databases">
        <authorList>
            <person name="Grouzdev D.S."/>
        </authorList>
    </citation>
    <scope>NUCLEOTIDE SEQUENCE [LARGE SCALE GENOMIC DNA]</scope>
    <source>
        <strain evidence="3 4">M50-1</strain>
    </source>
</reference>
<feature type="transmembrane region" description="Helical" evidence="1">
    <location>
        <begin position="12"/>
        <end position="34"/>
    </location>
</feature>
<comment type="caution">
    <text evidence="3">The sequence shown here is derived from an EMBL/GenBank/DDBJ whole genome shotgun (WGS) entry which is preliminary data.</text>
</comment>
<dbReference type="InterPro" id="IPR003675">
    <property type="entry name" value="Rce1/LyrA-like_dom"/>
</dbReference>
<keyword evidence="3" id="KW-0482">Metalloprotease</keyword>
<dbReference type="Pfam" id="PF02517">
    <property type="entry name" value="Rce1-like"/>
    <property type="match status" value="1"/>
</dbReference>
<organism evidence="3 4">
    <name type="scientific">Candidatus Chloroploca mongolica</name>
    <dbReference type="NCBI Taxonomy" id="2528176"/>
    <lineage>
        <taxon>Bacteria</taxon>
        <taxon>Bacillati</taxon>
        <taxon>Chloroflexota</taxon>
        <taxon>Chloroflexia</taxon>
        <taxon>Chloroflexales</taxon>
        <taxon>Chloroflexineae</taxon>
        <taxon>Oscillochloridaceae</taxon>
        <taxon>Candidatus Chloroploca</taxon>
    </lineage>
</organism>
<gene>
    <name evidence="3" type="ORF">EYB53_012100</name>
</gene>
<evidence type="ECO:0000259" key="2">
    <source>
        <dbReference type="Pfam" id="PF02517"/>
    </source>
</evidence>
<proteinExistence type="predicted"/>
<dbReference type="EMBL" id="SIJK02000019">
    <property type="protein sequence ID" value="MBP1466447.1"/>
    <property type="molecule type" value="Genomic_DNA"/>
</dbReference>
<feature type="domain" description="CAAX prenyl protease 2/Lysostaphin resistance protein A-like" evidence="2">
    <location>
        <begin position="123"/>
        <end position="225"/>
    </location>
</feature>
<sequence>MNMKAWFARHPIFTYILLTMIWSFGIWSLLFLYIQPGGLMQAPPSAFIFVILGGFGPSLSGLFTTWLVYGQAGLHALWARARMGKVGGWWFALLVIPAVTALTPLVRWLAGYPVDLGAMANLLGPGIALGLTAGLMEECGWRGFLLPHLLKRHSPLVATLLLGLVWGGLWHGYADYFALGGRGLDSLILISLLGPILLTAWSFIITWVYERTQGSLLIAYFMHASLSSSALIFGQTYTTTAEEMTWTAISTGLAVLAAAFIWLFIRRSGPQASC</sequence>
<dbReference type="PANTHER" id="PTHR35797">
    <property type="entry name" value="PROTEASE-RELATED"/>
    <property type="match status" value="1"/>
</dbReference>
<feature type="transmembrane region" description="Helical" evidence="1">
    <location>
        <begin position="186"/>
        <end position="209"/>
    </location>
</feature>